<name>A0A0H3PP54_ECO5C</name>
<dbReference type="GO" id="GO:0009279">
    <property type="term" value="C:cell outer membrane"/>
    <property type="evidence" value="ECO:0007669"/>
    <property type="project" value="TreeGrafter"/>
</dbReference>
<dbReference type="EMBL" id="ABHU01000009">
    <property type="protein sequence ID" value="EDU90860.1"/>
    <property type="molecule type" value="Genomic_DNA"/>
</dbReference>
<reference evidence="3 4" key="1">
    <citation type="journal article" date="2011" name="Appl. Environ. Microbiol.">
        <title>Genome signatures of Escherichia coli O157:H7 isolates from the bovine host reservoir.</title>
        <authorList>
            <person name="Eppinger M."/>
            <person name="Mammel M.K."/>
            <person name="Leclerc J.E."/>
            <person name="Ravel J."/>
            <person name="Cebula T.A."/>
        </authorList>
    </citation>
    <scope>NUCLEOTIDE SEQUENCE [LARGE SCALE GENOMIC DNA]</scope>
    <source>
        <strain evidence="3 4">EC869</strain>
    </source>
</reference>
<dbReference type="Pfam" id="PF11924">
    <property type="entry name" value="IAT_beta"/>
    <property type="match status" value="1"/>
</dbReference>
<dbReference type="PANTHER" id="PTHR39576:SF1">
    <property type="entry name" value="INVASIN"/>
    <property type="match status" value="1"/>
</dbReference>
<evidence type="ECO:0000256" key="1">
    <source>
        <dbReference type="ARBA" id="ARBA00010116"/>
    </source>
</evidence>
<accession>A0A0H3PP54</accession>
<evidence type="ECO:0000259" key="2">
    <source>
        <dbReference type="Pfam" id="PF11924"/>
    </source>
</evidence>
<dbReference type="InterPro" id="IPR038177">
    <property type="entry name" value="IAT_beta_sf"/>
</dbReference>
<dbReference type="InterPro" id="IPR024519">
    <property type="entry name" value="IAT_beta"/>
</dbReference>
<comment type="caution">
    <text evidence="3">The sequence shown here is derived from an EMBL/GenBank/DDBJ whole genome shotgun (WGS) entry which is preliminary data.</text>
</comment>
<protein>
    <submittedName>
        <fullName evidence="3">Putative invasin</fullName>
    </submittedName>
</protein>
<dbReference type="NCBIfam" id="NF007556">
    <property type="entry name" value="PRK10177.1"/>
    <property type="match status" value="1"/>
</dbReference>
<feature type="domain" description="Inverse autotransporter beta-domain" evidence="2">
    <location>
        <begin position="76"/>
        <end position="353"/>
    </location>
</feature>
<organism evidence="3 4">
    <name type="scientific">Escherichia coli O157:H7 (strain EC869)</name>
    <dbReference type="NCBI Taxonomy" id="478008"/>
    <lineage>
        <taxon>Bacteria</taxon>
        <taxon>Pseudomonadati</taxon>
        <taxon>Pseudomonadota</taxon>
        <taxon>Gammaproteobacteria</taxon>
        <taxon>Enterobacterales</taxon>
        <taxon>Enterobacteriaceae</taxon>
        <taxon>Escherichia</taxon>
    </lineage>
</organism>
<dbReference type="Proteomes" id="UP000004641">
    <property type="component" value="Unassembled WGS sequence"/>
</dbReference>
<proteinExistence type="inferred from homology"/>
<dbReference type="PANTHER" id="PTHR39576">
    <property type="entry name" value="ATTACHING AND EFFACING PROTEIN HOMOLOG-RELATED-RELATED"/>
    <property type="match status" value="1"/>
</dbReference>
<dbReference type="InterPro" id="IPR051715">
    <property type="entry name" value="Intimin-Invasin_domain"/>
</dbReference>
<evidence type="ECO:0000313" key="3">
    <source>
        <dbReference type="EMBL" id="EDU90860.1"/>
    </source>
</evidence>
<dbReference type="FunFam" id="2.40.160.160:FF:000001">
    <property type="entry name" value="Intimin-like inverse autotransporter SinH"/>
    <property type="match status" value="1"/>
</dbReference>
<dbReference type="BioCyc" id="ECOL478008-HMP:G76-484550-MONOMER"/>
<dbReference type="Gene3D" id="2.40.160.160">
    <property type="entry name" value="Inverse autotransporter, beta-domain"/>
    <property type="match status" value="1"/>
</dbReference>
<evidence type="ECO:0000313" key="4">
    <source>
        <dbReference type="Proteomes" id="UP000004641"/>
    </source>
</evidence>
<dbReference type="AlphaFoldDB" id="A0A0H3PP54"/>
<sequence>MFFHFLPEVTDVLSRFVPRIIPFYLLLLAAGGTANAQSTFEQKAANPFDNNNDGLPDLGMAPENHDGEKHFAEIVKDFGETSMNDNGLDTGEQAKAFALGKVRDALSQQVNQHVESWLSPWGNASVDVKVDNEGHFTGSRGSWFVPLQDNDRYLTWSQLGLTQQDDGLVSNVGVGQRWARGNWLVGYNTFYDNLLDENLQRAGFGAEAWGEYLRLSANFYQPFAAWHEQTATQEQRMARGYDLTARMRMPFYQHLNTSVSVEQYFGDRVDLFNSGTGYHNPVALSLGLNYTPVPLVTVTAQHKQGESGENQNNLGLNLNYRFGVPLKKQLSAGEVAESQSLRGSRYDNPQRNNLPTLEYRQRKTLTVFLATPPWDLKPGETVPLKLQIRSRYGIRQLIWQGDTQILSLTPGAQANSAEGWTLIMPDWQNGEGASNHWRLSVVVEDNQGQRVSSNEITLTLVEPFDALSNDELRWEP</sequence>
<comment type="similarity">
    <text evidence="1">Belongs to the intimin/invasin family.</text>
</comment>
<gene>
    <name evidence="3" type="ORF">ECH7EC869_0198</name>
</gene>